<keyword evidence="5 10" id="KW-0804">Transcription</keyword>
<keyword evidence="2 10" id="KW-0805">Transcription regulation</keyword>
<feature type="DNA-binding region" description="Homeobox" evidence="8">
    <location>
        <begin position="80"/>
        <end position="139"/>
    </location>
</feature>
<dbReference type="PROSITE" id="PS00027">
    <property type="entry name" value="HOMEOBOX_1"/>
    <property type="match status" value="1"/>
</dbReference>
<dbReference type="InterPro" id="IPR003106">
    <property type="entry name" value="Leu_zip_homeo"/>
</dbReference>
<sequence length="278" mass="31448">MNQKVFSIVMAFPPHAFMFQTLHQDQNPYPLPSPFSLNSLLSSPPQLFHGAGKLEEVLHGGLENGDDELSDDGSNHGEKKKKKKKRLKKEQVRALEKSFELGNKLDPERKLRLSNELGLKPRQIAIWFQNRRARCKNKQLEKDYDALNKLFEAIKADNHALQAQNRKLTAELLSLKNKDSNESRIKNEKEGSCSNGSEHSGDVNLDVSKTTLRVSPIGPATNVAQHLECSWKPVLSGLKLDHRVVEEDPSLACHLLNGADEQHGFWPWVEQSIKFPLH</sequence>
<evidence type="ECO:0000256" key="3">
    <source>
        <dbReference type="ARBA" id="ARBA00023125"/>
    </source>
</evidence>
<reference evidence="14 15" key="1">
    <citation type="journal article" date="2024" name="G3 (Bethesda)">
        <title>Genome assembly of Hibiscus sabdariffa L. provides insights into metabolisms of medicinal natural products.</title>
        <authorList>
            <person name="Kim T."/>
        </authorList>
    </citation>
    <scope>NUCLEOTIDE SEQUENCE [LARGE SCALE GENOMIC DNA]</scope>
    <source>
        <strain evidence="14">TK-2024</strain>
        <tissue evidence="14">Old leaves</tissue>
    </source>
</reference>
<proteinExistence type="inferred from homology"/>
<comment type="function">
    <text evidence="10">Transcription factor.</text>
</comment>
<evidence type="ECO:0000256" key="11">
    <source>
        <dbReference type="SAM" id="Coils"/>
    </source>
</evidence>
<keyword evidence="11" id="KW-0175">Coiled coil</keyword>
<feature type="compositionally biased region" description="Basic and acidic residues" evidence="12">
    <location>
        <begin position="180"/>
        <end position="191"/>
    </location>
</feature>
<evidence type="ECO:0000256" key="9">
    <source>
        <dbReference type="RuleBase" id="RU000682"/>
    </source>
</evidence>
<dbReference type="Pfam" id="PF00046">
    <property type="entry name" value="Homeodomain"/>
    <property type="match status" value="1"/>
</dbReference>
<dbReference type="CDD" id="cd00086">
    <property type="entry name" value="homeodomain"/>
    <property type="match status" value="1"/>
</dbReference>
<dbReference type="Pfam" id="PF02183">
    <property type="entry name" value="HALZ"/>
    <property type="match status" value="1"/>
</dbReference>
<dbReference type="EMBL" id="JBBPBN010000023">
    <property type="protein sequence ID" value="KAK9010731.1"/>
    <property type="molecule type" value="Genomic_DNA"/>
</dbReference>
<feature type="region of interest" description="Disordered" evidence="12">
    <location>
        <begin position="180"/>
        <end position="202"/>
    </location>
</feature>
<organism evidence="14 15">
    <name type="scientific">Hibiscus sabdariffa</name>
    <name type="common">roselle</name>
    <dbReference type="NCBI Taxonomy" id="183260"/>
    <lineage>
        <taxon>Eukaryota</taxon>
        <taxon>Viridiplantae</taxon>
        <taxon>Streptophyta</taxon>
        <taxon>Embryophyta</taxon>
        <taxon>Tracheophyta</taxon>
        <taxon>Spermatophyta</taxon>
        <taxon>Magnoliopsida</taxon>
        <taxon>eudicotyledons</taxon>
        <taxon>Gunneridae</taxon>
        <taxon>Pentapetalae</taxon>
        <taxon>rosids</taxon>
        <taxon>malvids</taxon>
        <taxon>Malvales</taxon>
        <taxon>Malvaceae</taxon>
        <taxon>Malvoideae</taxon>
        <taxon>Hibiscus</taxon>
    </lineage>
</organism>
<protein>
    <recommendedName>
        <fullName evidence="10">Homeobox-leucine zipper protein</fullName>
    </recommendedName>
    <alternativeName>
        <fullName evidence="10">HD-ZIP protein</fullName>
    </alternativeName>
    <alternativeName>
        <fullName evidence="10">Homeodomain transcription factor</fullName>
    </alternativeName>
</protein>
<comment type="caution">
    <text evidence="14">The sequence shown here is derived from an EMBL/GenBank/DDBJ whole genome shotgun (WGS) entry which is preliminary data.</text>
</comment>
<dbReference type="PROSITE" id="PS50071">
    <property type="entry name" value="HOMEOBOX_2"/>
    <property type="match status" value="1"/>
</dbReference>
<feature type="domain" description="Homeobox" evidence="13">
    <location>
        <begin position="78"/>
        <end position="138"/>
    </location>
</feature>
<keyword evidence="15" id="KW-1185">Reference proteome</keyword>
<feature type="coiled-coil region" evidence="11">
    <location>
        <begin position="130"/>
        <end position="178"/>
    </location>
</feature>
<dbReference type="InterPro" id="IPR045224">
    <property type="entry name" value="HDZip_class_I_plant"/>
</dbReference>
<evidence type="ECO:0000256" key="2">
    <source>
        <dbReference type="ARBA" id="ARBA00023015"/>
    </source>
</evidence>
<evidence type="ECO:0000256" key="10">
    <source>
        <dbReference type="RuleBase" id="RU369038"/>
    </source>
</evidence>
<comment type="similarity">
    <text evidence="7 10">Belongs to the HD-ZIP homeobox family. Class I subfamily.</text>
</comment>
<evidence type="ECO:0000259" key="13">
    <source>
        <dbReference type="PROSITE" id="PS50071"/>
    </source>
</evidence>
<gene>
    <name evidence="14" type="ORF">V6N11_043600</name>
</gene>
<evidence type="ECO:0000256" key="7">
    <source>
        <dbReference type="ARBA" id="ARBA00025748"/>
    </source>
</evidence>
<comment type="subcellular location">
    <subcellularLocation>
        <location evidence="1 8 9">Nucleus</location>
    </subcellularLocation>
</comment>
<keyword evidence="6 8" id="KW-0539">Nucleus</keyword>
<dbReference type="SMART" id="SM00389">
    <property type="entry name" value="HOX"/>
    <property type="match status" value="1"/>
</dbReference>
<evidence type="ECO:0000313" key="15">
    <source>
        <dbReference type="Proteomes" id="UP001396334"/>
    </source>
</evidence>
<dbReference type="PANTHER" id="PTHR24326:SF538">
    <property type="entry name" value="HOMEOBOX-LEUCINE ZIPPER PROTEIN HAT7"/>
    <property type="match status" value="1"/>
</dbReference>
<evidence type="ECO:0000256" key="12">
    <source>
        <dbReference type="SAM" id="MobiDB-lite"/>
    </source>
</evidence>
<evidence type="ECO:0000256" key="8">
    <source>
        <dbReference type="PROSITE-ProRule" id="PRU00108"/>
    </source>
</evidence>
<evidence type="ECO:0000256" key="1">
    <source>
        <dbReference type="ARBA" id="ARBA00004123"/>
    </source>
</evidence>
<dbReference type="PANTHER" id="PTHR24326">
    <property type="entry name" value="HOMEOBOX-LEUCINE ZIPPER PROTEIN"/>
    <property type="match status" value="1"/>
</dbReference>
<keyword evidence="3 8" id="KW-0238">DNA-binding</keyword>
<evidence type="ECO:0000256" key="6">
    <source>
        <dbReference type="ARBA" id="ARBA00023242"/>
    </source>
</evidence>
<dbReference type="Gene3D" id="1.10.10.60">
    <property type="entry name" value="Homeodomain-like"/>
    <property type="match status" value="1"/>
</dbReference>
<name>A0ABR2RD60_9ROSI</name>
<feature type="region of interest" description="Disordered" evidence="12">
    <location>
        <begin position="61"/>
        <end position="89"/>
    </location>
</feature>
<evidence type="ECO:0000256" key="4">
    <source>
        <dbReference type="ARBA" id="ARBA00023155"/>
    </source>
</evidence>
<feature type="compositionally biased region" description="Basic residues" evidence="12">
    <location>
        <begin position="78"/>
        <end position="88"/>
    </location>
</feature>
<evidence type="ECO:0000256" key="5">
    <source>
        <dbReference type="ARBA" id="ARBA00023163"/>
    </source>
</evidence>
<evidence type="ECO:0000313" key="14">
    <source>
        <dbReference type="EMBL" id="KAK9010731.1"/>
    </source>
</evidence>
<accession>A0ABR2RD60</accession>
<dbReference type="Proteomes" id="UP001396334">
    <property type="component" value="Unassembled WGS sequence"/>
</dbReference>
<dbReference type="InterPro" id="IPR017970">
    <property type="entry name" value="Homeobox_CS"/>
</dbReference>
<dbReference type="SUPFAM" id="SSF46689">
    <property type="entry name" value="Homeodomain-like"/>
    <property type="match status" value="1"/>
</dbReference>
<keyword evidence="4 8" id="KW-0371">Homeobox</keyword>
<dbReference type="InterPro" id="IPR009057">
    <property type="entry name" value="Homeodomain-like_sf"/>
</dbReference>
<dbReference type="InterPro" id="IPR001356">
    <property type="entry name" value="HD"/>
</dbReference>